<protein>
    <submittedName>
        <fullName evidence="8">Cytochrome d ubiquinol oxidase subunit II</fullName>
    </submittedName>
</protein>
<feature type="transmembrane region" description="Helical" evidence="7">
    <location>
        <begin position="259"/>
        <end position="278"/>
    </location>
</feature>
<evidence type="ECO:0000256" key="4">
    <source>
        <dbReference type="ARBA" id="ARBA00022692"/>
    </source>
</evidence>
<evidence type="ECO:0000256" key="7">
    <source>
        <dbReference type="SAM" id="Phobius"/>
    </source>
</evidence>
<keyword evidence="6 7" id="KW-0472">Membrane</keyword>
<dbReference type="InterPro" id="IPR003317">
    <property type="entry name" value="Cyt-d_oxidase_su2"/>
</dbReference>
<dbReference type="GO" id="GO:0005886">
    <property type="term" value="C:plasma membrane"/>
    <property type="evidence" value="ECO:0007669"/>
    <property type="project" value="UniProtKB-SubCell"/>
</dbReference>
<evidence type="ECO:0000256" key="1">
    <source>
        <dbReference type="ARBA" id="ARBA00004651"/>
    </source>
</evidence>
<proteinExistence type="inferred from homology"/>
<comment type="subcellular location">
    <subcellularLocation>
        <location evidence="1">Cell membrane</location>
        <topology evidence="1">Multi-pass membrane protein</topology>
    </subcellularLocation>
</comment>
<accession>A0A7V3RF80</accession>
<dbReference type="AlphaFoldDB" id="A0A7V3RF80"/>
<keyword evidence="3" id="KW-1003">Cell membrane</keyword>
<dbReference type="PANTHER" id="PTHR43141">
    <property type="entry name" value="CYTOCHROME BD2 SUBUNIT II"/>
    <property type="match status" value="1"/>
</dbReference>
<comment type="similarity">
    <text evidence="2">Belongs to the cytochrome ubiquinol oxidase subunit 2 family.</text>
</comment>
<dbReference type="GO" id="GO:0019646">
    <property type="term" value="P:aerobic electron transport chain"/>
    <property type="evidence" value="ECO:0007669"/>
    <property type="project" value="TreeGrafter"/>
</dbReference>
<keyword evidence="4 7" id="KW-0812">Transmembrane</keyword>
<dbReference type="PANTHER" id="PTHR43141:SF4">
    <property type="entry name" value="CYTOCHROME BD2 SUBUNIT II"/>
    <property type="match status" value="1"/>
</dbReference>
<dbReference type="EMBL" id="DTPE01000196">
    <property type="protein sequence ID" value="HGE75447.1"/>
    <property type="molecule type" value="Genomic_DNA"/>
</dbReference>
<comment type="caution">
    <text evidence="8">The sequence shown here is derived from an EMBL/GenBank/DDBJ whole genome shotgun (WGS) entry which is preliminary data.</text>
</comment>
<gene>
    <name evidence="8" type="ORF">ENX73_04910</name>
</gene>
<evidence type="ECO:0000256" key="6">
    <source>
        <dbReference type="ARBA" id="ARBA00023136"/>
    </source>
</evidence>
<feature type="transmembrane region" description="Helical" evidence="7">
    <location>
        <begin position="115"/>
        <end position="139"/>
    </location>
</feature>
<name>A0A7V3RF80_9BACT</name>
<dbReference type="GO" id="GO:0016682">
    <property type="term" value="F:oxidoreductase activity, acting on diphenols and related substances as donors, oxygen as acceptor"/>
    <property type="evidence" value="ECO:0007669"/>
    <property type="project" value="TreeGrafter"/>
</dbReference>
<organism evidence="8">
    <name type="scientific">Mesoaciditoga lauensis</name>
    <dbReference type="NCBI Taxonomy" id="1495039"/>
    <lineage>
        <taxon>Bacteria</taxon>
        <taxon>Thermotogati</taxon>
        <taxon>Thermotogota</taxon>
        <taxon>Thermotogae</taxon>
        <taxon>Mesoaciditogales</taxon>
        <taxon>Mesoaciditogaceae</taxon>
        <taxon>Mesoaciditoga</taxon>
    </lineage>
</organism>
<evidence type="ECO:0000256" key="3">
    <source>
        <dbReference type="ARBA" id="ARBA00022475"/>
    </source>
</evidence>
<dbReference type="Pfam" id="PF02322">
    <property type="entry name" value="Cyt_bd_oxida_II"/>
    <property type="match status" value="1"/>
</dbReference>
<evidence type="ECO:0000256" key="2">
    <source>
        <dbReference type="ARBA" id="ARBA00007543"/>
    </source>
</evidence>
<keyword evidence="5 7" id="KW-1133">Transmembrane helix</keyword>
<evidence type="ECO:0000256" key="5">
    <source>
        <dbReference type="ARBA" id="ARBA00022989"/>
    </source>
</evidence>
<feature type="transmembrane region" description="Helical" evidence="7">
    <location>
        <begin position="190"/>
        <end position="214"/>
    </location>
</feature>
<feature type="transmembrane region" description="Helical" evidence="7">
    <location>
        <begin position="159"/>
        <end position="178"/>
    </location>
</feature>
<evidence type="ECO:0000313" key="8">
    <source>
        <dbReference type="EMBL" id="HGE75447.1"/>
    </source>
</evidence>
<dbReference type="GO" id="GO:0070069">
    <property type="term" value="C:cytochrome complex"/>
    <property type="evidence" value="ECO:0007669"/>
    <property type="project" value="TreeGrafter"/>
</dbReference>
<feature type="transmembrane region" description="Helical" evidence="7">
    <location>
        <begin position="298"/>
        <end position="319"/>
    </location>
</feature>
<sequence>MHEFLADFWFFALAFELFMYVILDGMDLGIGVWTLFDENEDHISMGLSVIGPFWDANETWLVMAGGILFGAFPAVYAIGANALYIPIMILIFGLIFRAVAIEFREHSKNKRLWDILFGSGSVAAIFGQGFAIGGLFGGIKIGPGGFAGSPWDFFTPFSFILSFGFIFGYMMLGASYMVAKTEGEIQRVNYTRVIISSIFATLLTIISLILLHFLNLPEMKMWLSSPDEYVLTALYILAALAILMIILSAHAEKKDRLPYFWTVFLVTDIFIAGVVEVFPYIVPPNIKAVEVASPNESLIAMMIGIGMIVPVILAYNLYVKKHFAGKVKKSGGYYE</sequence>
<feature type="transmembrane region" description="Helical" evidence="7">
    <location>
        <begin position="229"/>
        <end position="247"/>
    </location>
</feature>
<reference evidence="8" key="1">
    <citation type="journal article" date="2020" name="mSystems">
        <title>Genome- and Community-Level Interaction Insights into Carbon Utilization and Element Cycling Functions of Hydrothermarchaeota in Hydrothermal Sediment.</title>
        <authorList>
            <person name="Zhou Z."/>
            <person name="Liu Y."/>
            <person name="Xu W."/>
            <person name="Pan J."/>
            <person name="Luo Z.H."/>
            <person name="Li M."/>
        </authorList>
    </citation>
    <scope>NUCLEOTIDE SEQUENCE [LARGE SCALE GENOMIC DNA]</scope>
    <source>
        <strain evidence="8">SpSt-966</strain>
    </source>
</reference>
<dbReference type="GO" id="GO:0009055">
    <property type="term" value="F:electron transfer activity"/>
    <property type="evidence" value="ECO:0007669"/>
    <property type="project" value="TreeGrafter"/>
</dbReference>